<accession>A0ABR0NCD1</accession>
<dbReference type="Proteomes" id="UP001358586">
    <property type="component" value="Chromosome 10"/>
</dbReference>
<keyword evidence="2" id="KW-1185">Reference proteome</keyword>
<sequence>MHSLRQPVLRFAAFRSSARSVEVRKFDNRIHRTCSYRIRSYSFLCFVKSKTLNILSTLLLLSRFRLEHDHVQMQSFPFSLFGAIEVYRDLKSRLCWGLDVHKVSSGSEIKINKPCPLYCIQVIHSPS</sequence>
<organism evidence="1 2">
    <name type="scientific">Gossypium arboreum</name>
    <name type="common">Tree cotton</name>
    <name type="synonym">Gossypium nanking</name>
    <dbReference type="NCBI Taxonomy" id="29729"/>
    <lineage>
        <taxon>Eukaryota</taxon>
        <taxon>Viridiplantae</taxon>
        <taxon>Streptophyta</taxon>
        <taxon>Embryophyta</taxon>
        <taxon>Tracheophyta</taxon>
        <taxon>Spermatophyta</taxon>
        <taxon>Magnoliopsida</taxon>
        <taxon>eudicotyledons</taxon>
        <taxon>Gunneridae</taxon>
        <taxon>Pentapetalae</taxon>
        <taxon>rosids</taxon>
        <taxon>malvids</taxon>
        <taxon>Malvales</taxon>
        <taxon>Malvaceae</taxon>
        <taxon>Malvoideae</taxon>
        <taxon>Gossypium</taxon>
    </lineage>
</organism>
<protein>
    <submittedName>
        <fullName evidence="1">Uncharacterized protein</fullName>
    </submittedName>
</protein>
<proteinExistence type="predicted"/>
<gene>
    <name evidence="1" type="ORF">PVK06_033650</name>
</gene>
<evidence type="ECO:0000313" key="2">
    <source>
        <dbReference type="Proteomes" id="UP001358586"/>
    </source>
</evidence>
<comment type="caution">
    <text evidence="1">The sequence shown here is derived from an EMBL/GenBank/DDBJ whole genome shotgun (WGS) entry which is preliminary data.</text>
</comment>
<reference evidence="1 2" key="1">
    <citation type="submission" date="2023-03" db="EMBL/GenBank/DDBJ databases">
        <title>WGS of Gossypium arboreum.</title>
        <authorList>
            <person name="Yu D."/>
        </authorList>
    </citation>
    <scope>NUCLEOTIDE SEQUENCE [LARGE SCALE GENOMIC DNA]</scope>
    <source>
        <tissue evidence="1">Leaf</tissue>
    </source>
</reference>
<evidence type="ECO:0000313" key="1">
    <source>
        <dbReference type="EMBL" id="KAK5792535.1"/>
    </source>
</evidence>
<name>A0ABR0NCD1_GOSAR</name>
<dbReference type="EMBL" id="JARKNE010000010">
    <property type="protein sequence ID" value="KAK5792535.1"/>
    <property type="molecule type" value="Genomic_DNA"/>
</dbReference>